<dbReference type="KEGG" id="dal:Dalk_4721"/>
<dbReference type="RefSeq" id="WP_015949438.1">
    <property type="nucleotide sequence ID" value="NC_011768.1"/>
</dbReference>
<dbReference type="GO" id="GO:0046872">
    <property type="term" value="F:metal ion binding"/>
    <property type="evidence" value="ECO:0007669"/>
    <property type="project" value="UniProtKB-KW"/>
</dbReference>
<dbReference type="PROSITE" id="PS51379">
    <property type="entry name" value="4FE4S_FER_2"/>
    <property type="match status" value="2"/>
</dbReference>
<dbReference type="PROSITE" id="PS00198">
    <property type="entry name" value="4FE4S_FER_1"/>
    <property type="match status" value="2"/>
</dbReference>
<comment type="cofactor">
    <cofactor evidence="1">
        <name>FMN</name>
        <dbReference type="ChEBI" id="CHEBI:58210"/>
    </cofactor>
</comment>
<dbReference type="eggNOG" id="COG0716">
    <property type="taxonomic scope" value="Bacteria"/>
</dbReference>
<feature type="domain" description="4Fe-4S ferredoxin-type" evidence="7">
    <location>
        <begin position="190"/>
        <end position="215"/>
    </location>
</feature>
<gene>
    <name evidence="8" type="ordered locus">Dalk_4721</name>
</gene>
<evidence type="ECO:0000313" key="9">
    <source>
        <dbReference type="Proteomes" id="UP000000739"/>
    </source>
</evidence>
<dbReference type="PANTHER" id="PTHR43687">
    <property type="entry name" value="ADENYLYLSULFATE REDUCTASE, BETA SUBUNIT"/>
    <property type="match status" value="1"/>
</dbReference>
<reference evidence="8 9" key="1">
    <citation type="journal article" date="2012" name="Environ. Microbiol.">
        <title>The genome sequence of Desulfatibacillum alkenivorans AK-01: a blueprint for anaerobic alkane oxidation.</title>
        <authorList>
            <person name="Callaghan A.V."/>
            <person name="Morris B.E."/>
            <person name="Pereira I.A."/>
            <person name="McInerney M.J."/>
            <person name="Austin R.N."/>
            <person name="Groves J.T."/>
            <person name="Kukor J.J."/>
            <person name="Suflita J.M."/>
            <person name="Young L.Y."/>
            <person name="Zylstra G.J."/>
            <person name="Wawrik B."/>
        </authorList>
    </citation>
    <scope>NUCLEOTIDE SEQUENCE [LARGE SCALE GENOMIC DNA]</scope>
    <source>
        <strain evidence="8 9">AK-01</strain>
    </source>
</reference>
<evidence type="ECO:0000256" key="3">
    <source>
        <dbReference type="ARBA" id="ARBA00022723"/>
    </source>
</evidence>
<keyword evidence="4" id="KW-0408">Iron</keyword>
<dbReference type="EMBL" id="CP001322">
    <property type="protein sequence ID" value="ACL06399.1"/>
    <property type="molecule type" value="Genomic_DNA"/>
</dbReference>
<dbReference type="AlphaFoldDB" id="B8FCW8"/>
<dbReference type="InterPro" id="IPR017900">
    <property type="entry name" value="4Fe4S_Fe_S_CS"/>
</dbReference>
<name>B8FCW8_DESAL</name>
<evidence type="ECO:0000313" key="8">
    <source>
        <dbReference type="EMBL" id="ACL06399.1"/>
    </source>
</evidence>
<evidence type="ECO:0000256" key="2">
    <source>
        <dbReference type="ARBA" id="ARBA00022485"/>
    </source>
</evidence>
<proteinExistence type="predicted"/>
<dbReference type="Gene3D" id="3.30.70.20">
    <property type="match status" value="1"/>
</dbReference>
<evidence type="ECO:0000259" key="7">
    <source>
        <dbReference type="PROSITE" id="PS51379"/>
    </source>
</evidence>
<evidence type="ECO:0000256" key="5">
    <source>
        <dbReference type="ARBA" id="ARBA00023014"/>
    </source>
</evidence>
<dbReference type="InterPro" id="IPR001226">
    <property type="entry name" value="Flavodoxin_CS"/>
</dbReference>
<keyword evidence="3" id="KW-0479">Metal-binding</keyword>
<keyword evidence="5" id="KW-0411">Iron-sulfur</keyword>
<feature type="domain" description="Flavodoxin-like" evidence="6">
    <location>
        <begin position="3"/>
        <end position="153"/>
    </location>
</feature>
<dbReference type="NCBIfam" id="NF038196">
    <property type="entry name" value="ferrodoxin_EFR1"/>
    <property type="match status" value="1"/>
</dbReference>
<dbReference type="eggNOG" id="COG1146">
    <property type="taxonomic scope" value="Bacteria"/>
</dbReference>
<dbReference type="GO" id="GO:0051539">
    <property type="term" value="F:4 iron, 4 sulfur cluster binding"/>
    <property type="evidence" value="ECO:0007669"/>
    <property type="project" value="UniProtKB-KW"/>
</dbReference>
<dbReference type="InterPro" id="IPR047964">
    <property type="entry name" value="EFR1-like"/>
</dbReference>
<dbReference type="Gene3D" id="3.40.50.360">
    <property type="match status" value="1"/>
</dbReference>
<dbReference type="SUPFAM" id="SSF52218">
    <property type="entry name" value="Flavoproteins"/>
    <property type="match status" value="1"/>
</dbReference>
<organism evidence="8 9">
    <name type="scientific">Desulfatibacillum aliphaticivorans</name>
    <dbReference type="NCBI Taxonomy" id="218208"/>
    <lineage>
        <taxon>Bacteria</taxon>
        <taxon>Pseudomonadati</taxon>
        <taxon>Thermodesulfobacteriota</taxon>
        <taxon>Desulfobacteria</taxon>
        <taxon>Desulfobacterales</taxon>
        <taxon>Desulfatibacillaceae</taxon>
        <taxon>Desulfatibacillum</taxon>
    </lineage>
</organism>
<dbReference type="GO" id="GO:0009055">
    <property type="term" value="F:electron transfer activity"/>
    <property type="evidence" value="ECO:0007669"/>
    <property type="project" value="InterPro"/>
</dbReference>
<keyword evidence="2" id="KW-0004">4Fe-4S</keyword>
<dbReference type="PANTHER" id="PTHR43687:SF1">
    <property type="entry name" value="FERREDOXIN III"/>
    <property type="match status" value="1"/>
</dbReference>
<keyword evidence="9" id="KW-1185">Reference proteome</keyword>
<dbReference type="InterPro" id="IPR026816">
    <property type="entry name" value="Flavodoxin_dom"/>
</dbReference>
<dbReference type="PROSITE" id="PS00201">
    <property type="entry name" value="FLAVODOXIN"/>
    <property type="match status" value="1"/>
</dbReference>
<dbReference type="SUPFAM" id="SSF54862">
    <property type="entry name" value="4Fe-4S ferredoxins"/>
    <property type="match status" value="1"/>
</dbReference>
<dbReference type="Proteomes" id="UP000000739">
    <property type="component" value="Chromosome"/>
</dbReference>
<dbReference type="Pfam" id="PF13187">
    <property type="entry name" value="Fer4_9"/>
    <property type="match status" value="1"/>
</dbReference>
<evidence type="ECO:0000259" key="6">
    <source>
        <dbReference type="PROSITE" id="PS50902"/>
    </source>
</evidence>
<sequence length="273" mass="29785">MKIAVLYFSATGNTKKMADVIESALAELGAQVEKFDVTVPAGRKEPMDFSVYDGVIFGAPIHSMRAPRVLREWLQTLNGQGKKAAMYFTYGGFHVHPCHYSTREILATAGFTVVASAEFLGAHTFNRGGWQAVPQRPDASDYAAAKDYAAAVYARFSGKDGGVLGELEKTDMNEEFLDAIEGFRFKALTQLPTRNGKECSLCMACQEQCPSGAMDAEKGEADPALCIACLGCLDVCPEDALEINDMSGVFAQRMEMEKSTPQDLNKKQSKIYL</sequence>
<feature type="domain" description="4Fe-4S ferredoxin-type" evidence="7">
    <location>
        <begin position="217"/>
        <end position="246"/>
    </location>
</feature>
<dbReference type="InterPro" id="IPR017896">
    <property type="entry name" value="4Fe4S_Fe-S-bd"/>
</dbReference>
<dbReference type="GO" id="GO:0010181">
    <property type="term" value="F:FMN binding"/>
    <property type="evidence" value="ECO:0007669"/>
    <property type="project" value="InterPro"/>
</dbReference>
<dbReference type="InterPro" id="IPR008254">
    <property type="entry name" value="Flavodoxin/NO_synth"/>
</dbReference>
<dbReference type="PROSITE" id="PS50902">
    <property type="entry name" value="FLAVODOXIN_LIKE"/>
    <property type="match status" value="1"/>
</dbReference>
<evidence type="ECO:0000256" key="4">
    <source>
        <dbReference type="ARBA" id="ARBA00023004"/>
    </source>
</evidence>
<dbReference type="InterPro" id="IPR029039">
    <property type="entry name" value="Flavoprotein-like_sf"/>
</dbReference>
<dbReference type="Pfam" id="PF12724">
    <property type="entry name" value="Flavodoxin_5"/>
    <property type="match status" value="1"/>
</dbReference>
<dbReference type="InterPro" id="IPR050572">
    <property type="entry name" value="Fe-S_Ferredoxin"/>
</dbReference>
<dbReference type="HOGENOM" id="CLU_069541_0_0_7"/>
<protein>
    <submittedName>
        <fullName evidence="8">4Fe-4S ferredoxin iron-sulfur binding domain protein</fullName>
    </submittedName>
</protein>
<evidence type="ECO:0000256" key="1">
    <source>
        <dbReference type="ARBA" id="ARBA00001917"/>
    </source>
</evidence>
<accession>B8FCW8</accession>